<sequence length="159" mass="16927">MESALEELELVACCNTVLAAVGIASRTKTEQDVLQTAGKTSFLAHAVEFLLGRQLGVVSSGTSNEQAGHIQSASAELNADQRPVKTFTPQPFPHLRETHRQRQPRRCCLHPGAACSPVRACAEEAAAHSQAPPPRSCAAPLPTLCRPLGALLSPRHQPP</sequence>
<keyword evidence="2" id="KW-1185">Reference proteome</keyword>
<protein>
    <submittedName>
        <fullName evidence="1">Uncharacterized protein</fullName>
    </submittedName>
</protein>
<organism evidence="1 2">
    <name type="scientific">Haematococcus lacustris</name>
    <name type="common">Green alga</name>
    <name type="synonym">Haematococcus pluvialis</name>
    <dbReference type="NCBI Taxonomy" id="44745"/>
    <lineage>
        <taxon>Eukaryota</taxon>
        <taxon>Viridiplantae</taxon>
        <taxon>Chlorophyta</taxon>
        <taxon>core chlorophytes</taxon>
        <taxon>Chlorophyceae</taxon>
        <taxon>CS clade</taxon>
        <taxon>Chlamydomonadales</taxon>
        <taxon>Haematococcaceae</taxon>
        <taxon>Haematococcus</taxon>
    </lineage>
</organism>
<dbReference type="AlphaFoldDB" id="A0A699ZCC7"/>
<dbReference type="Proteomes" id="UP000485058">
    <property type="component" value="Unassembled WGS sequence"/>
</dbReference>
<gene>
    <name evidence="1" type="ORF">HaLaN_15972</name>
</gene>
<evidence type="ECO:0000313" key="2">
    <source>
        <dbReference type="Proteomes" id="UP000485058"/>
    </source>
</evidence>
<dbReference type="EMBL" id="BLLF01001403">
    <property type="protein sequence ID" value="GFH19080.1"/>
    <property type="molecule type" value="Genomic_DNA"/>
</dbReference>
<evidence type="ECO:0000313" key="1">
    <source>
        <dbReference type="EMBL" id="GFH19080.1"/>
    </source>
</evidence>
<comment type="caution">
    <text evidence="1">The sequence shown here is derived from an EMBL/GenBank/DDBJ whole genome shotgun (WGS) entry which is preliminary data.</text>
</comment>
<proteinExistence type="predicted"/>
<name>A0A699ZCC7_HAELA</name>
<accession>A0A699ZCC7</accession>
<reference evidence="1 2" key="1">
    <citation type="submission" date="2020-02" db="EMBL/GenBank/DDBJ databases">
        <title>Draft genome sequence of Haematococcus lacustris strain NIES-144.</title>
        <authorList>
            <person name="Morimoto D."/>
            <person name="Nakagawa S."/>
            <person name="Yoshida T."/>
            <person name="Sawayama S."/>
        </authorList>
    </citation>
    <scope>NUCLEOTIDE SEQUENCE [LARGE SCALE GENOMIC DNA]</scope>
    <source>
        <strain evidence="1 2">NIES-144</strain>
    </source>
</reference>